<dbReference type="Pfam" id="PF17939">
    <property type="entry name" value="TetR_C_30"/>
    <property type="match status" value="1"/>
</dbReference>
<evidence type="ECO:0000259" key="4">
    <source>
        <dbReference type="PROSITE" id="PS50977"/>
    </source>
</evidence>
<name>A0ABN1I3V5_9GAMM</name>
<dbReference type="EMBL" id="BAAAET010000001">
    <property type="protein sequence ID" value="GAA0686578.1"/>
    <property type="molecule type" value="Genomic_DNA"/>
</dbReference>
<protein>
    <submittedName>
        <fullName evidence="5">Transcriptional regulator PsrA</fullName>
    </submittedName>
</protein>
<accession>A0ABN1I3V5</accession>
<dbReference type="InterPro" id="IPR009057">
    <property type="entry name" value="Homeodomain-like_sf"/>
</dbReference>
<sequence length="234" mass="26361">MDELPRPKWRKTNNMSADNTFMNSTSDTSSRIVQAAEKLFAEQGFKETTMRQITTLADVNLAAVNYHFGSKKGLIHSVAAQSLTPLCNAIEEGLSKLGVNSPAPGLPELMHILAVALVRVHHRTDYSLSVLMRLLDQAYRPAQQDLQQFIREQYGKRIAVFLHYLRKNTSALSEREFFWRLHFLMGSVIFTLSNMHALVALDQPDAVEEIEVEAILQRMIPVICAGMQAPGQEH</sequence>
<dbReference type="SUPFAM" id="SSF48498">
    <property type="entry name" value="Tetracyclin repressor-like, C-terminal domain"/>
    <property type="match status" value="1"/>
</dbReference>
<dbReference type="Pfam" id="PF00440">
    <property type="entry name" value="TetR_N"/>
    <property type="match status" value="1"/>
</dbReference>
<evidence type="ECO:0000256" key="1">
    <source>
        <dbReference type="ARBA" id="ARBA00023125"/>
    </source>
</evidence>
<feature type="domain" description="HTH tetR-type" evidence="4">
    <location>
        <begin position="26"/>
        <end position="86"/>
    </location>
</feature>
<dbReference type="SUPFAM" id="SSF46689">
    <property type="entry name" value="Homeodomain-like"/>
    <property type="match status" value="1"/>
</dbReference>
<dbReference type="InterPro" id="IPR050109">
    <property type="entry name" value="HTH-type_TetR-like_transc_reg"/>
</dbReference>
<organism evidence="5 6">
    <name type="scientific">Marinobacterium maritimum</name>
    <dbReference type="NCBI Taxonomy" id="500162"/>
    <lineage>
        <taxon>Bacteria</taxon>
        <taxon>Pseudomonadati</taxon>
        <taxon>Pseudomonadota</taxon>
        <taxon>Gammaproteobacteria</taxon>
        <taxon>Oceanospirillales</taxon>
        <taxon>Oceanospirillaceae</taxon>
        <taxon>Marinobacterium</taxon>
    </lineage>
</organism>
<dbReference type="PANTHER" id="PTHR30055:SF235">
    <property type="entry name" value="TRANSCRIPTIONAL REGULATORY PROTEIN"/>
    <property type="match status" value="1"/>
</dbReference>
<dbReference type="PROSITE" id="PS50977">
    <property type="entry name" value="HTH_TETR_2"/>
    <property type="match status" value="1"/>
</dbReference>
<evidence type="ECO:0000313" key="5">
    <source>
        <dbReference type="EMBL" id="GAA0686578.1"/>
    </source>
</evidence>
<feature type="compositionally biased region" description="Polar residues" evidence="3">
    <location>
        <begin position="12"/>
        <end position="25"/>
    </location>
</feature>
<feature type="region of interest" description="Disordered" evidence="3">
    <location>
        <begin position="1"/>
        <end position="25"/>
    </location>
</feature>
<dbReference type="Gene3D" id="1.10.357.10">
    <property type="entry name" value="Tetracycline Repressor, domain 2"/>
    <property type="match status" value="1"/>
</dbReference>
<dbReference type="PANTHER" id="PTHR30055">
    <property type="entry name" value="HTH-TYPE TRANSCRIPTIONAL REGULATOR RUTR"/>
    <property type="match status" value="1"/>
</dbReference>
<comment type="caution">
    <text evidence="5">The sequence shown here is derived from an EMBL/GenBank/DDBJ whole genome shotgun (WGS) entry which is preliminary data.</text>
</comment>
<dbReference type="Proteomes" id="UP001499915">
    <property type="component" value="Unassembled WGS sequence"/>
</dbReference>
<dbReference type="InterPro" id="IPR036271">
    <property type="entry name" value="Tet_transcr_reg_TetR-rel_C_sf"/>
</dbReference>
<proteinExistence type="predicted"/>
<gene>
    <name evidence="5" type="primary">psrA</name>
    <name evidence="5" type="ORF">GCM10009104_10610</name>
</gene>
<evidence type="ECO:0000256" key="3">
    <source>
        <dbReference type="SAM" id="MobiDB-lite"/>
    </source>
</evidence>
<dbReference type="InterPro" id="IPR041586">
    <property type="entry name" value="PsrA_TetR_C"/>
</dbReference>
<evidence type="ECO:0000256" key="2">
    <source>
        <dbReference type="PROSITE-ProRule" id="PRU00335"/>
    </source>
</evidence>
<feature type="DNA-binding region" description="H-T-H motif" evidence="2">
    <location>
        <begin position="49"/>
        <end position="68"/>
    </location>
</feature>
<dbReference type="InterPro" id="IPR023772">
    <property type="entry name" value="DNA-bd_HTH_TetR-type_CS"/>
</dbReference>
<dbReference type="InterPro" id="IPR001647">
    <property type="entry name" value="HTH_TetR"/>
</dbReference>
<keyword evidence="1 2" id="KW-0238">DNA-binding</keyword>
<keyword evidence="6" id="KW-1185">Reference proteome</keyword>
<reference evidence="5 6" key="1">
    <citation type="journal article" date="2019" name="Int. J. Syst. Evol. Microbiol.">
        <title>The Global Catalogue of Microorganisms (GCM) 10K type strain sequencing project: providing services to taxonomists for standard genome sequencing and annotation.</title>
        <authorList>
            <consortium name="The Broad Institute Genomics Platform"/>
            <consortium name="The Broad Institute Genome Sequencing Center for Infectious Disease"/>
            <person name="Wu L."/>
            <person name="Ma J."/>
        </authorList>
    </citation>
    <scope>NUCLEOTIDE SEQUENCE [LARGE SCALE GENOMIC DNA]</scope>
    <source>
        <strain evidence="5 6">JCM 15134</strain>
    </source>
</reference>
<dbReference type="PROSITE" id="PS01081">
    <property type="entry name" value="HTH_TETR_1"/>
    <property type="match status" value="1"/>
</dbReference>
<dbReference type="PRINTS" id="PR00455">
    <property type="entry name" value="HTHTETR"/>
</dbReference>
<evidence type="ECO:0000313" key="6">
    <source>
        <dbReference type="Proteomes" id="UP001499915"/>
    </source>
</evidence>